<keyword evidence="2" id="KW-1185">Reference proteome</keyword>
<sequence>MKIDSRSEQSRSTMWLRTFGPSFLERSETWSTWRSCDGGNTYDNKPEDDDMELVQKMAEKHSSWIARPKKTIQTRTSSNYGRCFGSQSAYKLIREIVTRTSSQSDIDQVNKRKRSGNE</sequence>
<dbReference type="Proteomes" id="UP000664203">
    <property type="component" value="Unassembled WGS sequence"/>
</dbReference>
<dbReference type="EMBL" id="CAJPDR010000374">
    <property type="protein sequence ID" value="CAF9934300.1"/>
    <property type="molecule type" value="Genomic_DNA"/>
</dbReference>
<reference evidence="1" key="1">
    <citation type="submission" date="2021-03" db="EMBL/GenBank/DDBJ databases">
        <authorList>
            <person name="Tagirdzhanova G."/>
        </authorList>
    </citation>
    <scope>NUCLEOTIDE SEQUENCE</scope>
</reference>
<accession>A0A8H3IUM6</accession>
<comment type="caution">
    <text evidence="1">The sequence shown here is derived from an EMBL/GenBank/DDBJ whole genome shotgun (WGS) entry which is preliminary data.</text>
</comment>
<dbReference type="AlphaFoldDB" id="A0A8H3IUM6"/>
<organism evidence="1 2">
    <name type="scientific">Alectoria fallacina</name>
    <dbReference type="NCBI Taxonomy" id="1903189"/>
    <lineage>
        <taxon>Eukaryota</taxon>
        <taxon>Fungi</taxon>
        <taxon>Dikarya</taxon>
        <taxon>Ascomycota</taxon>
        <taxon>Pezizomycotina</taxon>
        <taxon>Lecanoromycetes</taxon>
        <taxon>OSLEUM clade</taxon>
        <taxon>Lecanoromycetidae</taxon>
        <taxon>Lecanorales</taxon>
        <taxon>Lecanorineae</taxon>
        <taxon>Parmeliaceae</taxon>
        <taxon>Alectoria</taxon>
    </lineage>
</organism>
<protein>
    <submittedName>
        <fullName evidence="1">Uncharacterized protein</fullName>
    </submittedName>
</protein>
<proteinExistence type="predicted"/>
<gene>
    <name evidence="1" type="ORF">ALECFALPRED_005914</name>
</gene>
<name>A0A8H3IUM6_9LECA</name>
<evidence type="ECO:0000313" key="1">
    <source>
        <dbReference type="EMBL" id="CAF9934300.1"/>
    </source>
</evidence>
<evidence type="ECO:0000313" key="2">
    <source>
        <dbReference type="Proteomes" id="UP000664203"/>
    </source>
</evidence>